<evidence type="ECO:0000256" key="4">
    <source>
        <dbReference type="SAM" id="SignalP"/>
    </source>
</evidence>
<keyword evidence="2" id="KW-0809">Transit peptide</keyword>
<dbReference type="PANTHER" id="PTHR47926:SF436">
    <property type="entry name" value="PENTATRICOPEPTIDE REPEAT-CONTAINING PROTEIN ELI1, CHLOROPLASTIC-LIKE ISOFORM X2"/>
    <property type="match status" value="1"/>
</dbReference>
<proteinExistence type="predicted"/>
<evidence type="ECO:0000259" key="5">
    <source>
        <dbReference type="Pfam" id="PF14432"/>
    </source>
</evidence>
<dbReference type="PANTHER" id="PTHR47926">
    <property type="entry name" value="PENTATRICOPEPTIDE REPEAT-CONTAINING PROTEIN"/>
    <property type="match status" value="1"/>
</dbReference>
<keyword evidence="4" id="KW-0732">Signal</keyword>
<accession>A0A1D5UWL7</accession>
<feature type="domain" description="DYW" evidence="5">
    <location>
        <begin position="454"/>
        <end position="546"/>
    </location>
</feature>
<feature type="chain" id="PRO_5043144091" description="DYW domain-containing protein" evidence="4">
    <location>
        <begin position="26"/>
        <end position="546"/>
    </location>
</feature>
<dbReference type="Gramene" id="TraesCS2D02G126800.1">
    <property type="protein sequence ID" value="TraesCS2D02G126800.1.cds1"/>
    <property type="gene ID" value="TraesCS2D02G126800"/>
</dbReference>
<dbReference type="Gene3D" id="1.25.40.10">
    <property type="entry name" value="Tetratricopeptide repeat domain"/>
    <property type="match status" value="3"/>
</dbReference>
<dbReference type="Pfam" id="PF12854">
    <property type="entry name" value="PPR_1"/>
    <property type="match status" value="1"/>
</dbReference>
<dbReference type="PROSITE" id="PS51375">
    <property type="entry name" value="PPR"/>
    <property type="match status" value="3"/>
</dbReference>
<sequence length="546" mass="60456">MQLSRLNQRTFLSLLKAAAAAAASASVSSRRLPSLHAVYIKLGFLAHTRVTNGFIQGYCATRRVTDARRVFDEMPRQDTVSFNSMIHGYAVSGDVASACRLFEQVPAPTPVTWTSMVAGLCRAGDVGSARRVFEKMPERDLVSWNAMISGHVGNRQPVEALCLFGRMMEEGFTPNRGTVVSALSACASAGALETGKWVHVFVEKNRLRWDEFLGTALVDMYAKCGAVELALEVFTGLRARNTCTWNAMINGLAMNGYSAMALDMFRQMELDGRVVPDEVTFVGVLLACSHGGSVDAGREHFNMISNKYGIGLILEHYACMVDLLARSGHLQEAHKLITEMPMKPDVVIWRALLGGCRLHKNVKMAEIVITEMEATCSGDHVLLSNLYAAVGRWNGVEDVRRTMRSKGIEKIPGCSSVEMDGSIHEFISGDKSHPSYDDIHAKLIEIGGRMQQQGHVTETTEVFYDIEDEEKEQALGHHSEKLAIAFGLIGGPPDATIRIVKNIRFCMDCHKFAKLVSKIYQREIVVRDRARFHHFRGGTCSCNDFW</sequence>
<dbReference type="PROSITE" id="PS51318">
    <property type="entry name" value="TAT"/>
    <property type="match status" value="1"/>
</dbReference>
<evidence type="ECO:0000256" key="2">
    <source>
        <dbReference type="ARBA" id="ARBA00022946"/>
    </source>
</evidence>
<dbReference type="SMR" id="A0A1D5UWL7"/>
<feature type="signal peptide" evidence="4">
    <location>
        <begin position="1"/>
        <end position="25"/>
    </location>
</feature>
<dbReference type="Proteomes" id="UP000019116">
    <property type="component" value="Chromosome 2D"/>
</dbReference>
<dbReference type="Pfam" id="PF01535">
    <property type="entry name" value="PPR"/>
    <property type="match status" value="4"/>
</dbReference>
<dbReference type="NCBIfam" id="TIGR00756">
    <property type="entry name" value="PPR"/>
    <property type="match status" value="5"/>
</dbReference>
<dbReference type="Gramene" id="TraesLAC2D03G01072590.1">
    <property type="protein sequence ID" value="TraesLAC2D03G01072590.1.CDS1"/>
    <property type="gene ID" value="TraesLAC2D03G01072590"/>
</dbReference>
<dbReference type="Gramene" id="TraesSTA2D03G01109440.1">
    <property type="protein sequence ID" value="TraesSTA2D03G01109440.1.CDS1"/>
    <property type="gene ID" value="TraesSTA2D03G01109440"/>
</dbReference>
<dbReference type="InterPro" id="IPR006311">
    <property type="entry name" value="TAT_signal"/>
</dbReference>
<dbReference type="InterPro" id="IPR046960">
    <property type="entry name" value="PPR_At4g14850-like_plant"/>
</dbReference>
<dbReference type="EnsemblPlants" id="TraesCS2D02G126800.1">
    <property type="protein sequence ID" value="TraesCS2D02G126800.1.cds1"/>
    <property type="gene ID" value="TraesCS2D02G126800"/>
</dbReference>
<reference evidence="6" key="1">
    <citation type="submission" date="2018-08" db="EMBL/GenBank/DDBJ databases">
        <authorList>
            <person name="Rossello M."/>
        </authorList>
    </citation>
    <scope>NUCLEOTIDE SEQUENCE [LARGE SCALE GENOMIC DNA]</scope>
    <source>
        <strain evidence="6">cv. Chinese Spring</strain>
    </source>
</reference>
<keyword evidence="7" id="KW-1185">Reference proteome</keyword>
<organism evidence="6">
    <name type="scientific">Triticum aestivum</name>
    <name type="common">Wheat</name>
    <dbReference type="NCBI Taxonomy" id="4565"/>
    <lineage>
        <taxon>Eukaryota</taxon>
        <taxon>Viridiplantae</taxon>
        <taxon>Streptophyta</taxon>
        <taxon>Embryophyta</taxon>
        <taxon>Tracheophyta</taxon>
        <taxon>Spermatophyta</taxon>
        <taxon>Magnoliopsida</taxon>
        <taxon>Liliopsida</taxon>
        <taxon>Poales</taxon>
        <taxon>Poaceae</taxon>
        <taxon>BOP clade</taxon>
        <taxon>Pooideae</taxon>
        <taxon>Triticodae</taxon>
        <taxon>Triticeae</taxon>
        <taxon>Triticinae</taxon>
        <taxon>Triticum</taxon>
    </lineage>
</organism>
<dbReference type="GO" id="GO:0009451">
    <property type="term" value="P:RNA modification"/>
    <property type="evidence" value="ECO:0000318"/>
    <property type="project" value="GO_Central"/>
</dbReference>
<feature type="repeat" description="PPR" evidence="3">
    <location>
        <begin position="109"/>
        <end position="143"/>
    </location>
</feature>
<dbReference type="InterPro" id="IPR002885">
    <property type="entry name" value="PPR_rpt"/>
</dbReference>
<dbReference type="InterPro" id="IPR046848">
    <property type="entry name" value="E_motif"/>
</dbReference>
<dbReference type="GO" id="GO:0003723">
    <property type="term" value="F:RNA binding"/>
    <property type="evidence" value="ECO:0007669"/>
    <property type="project" value="InterPro"/>
</dbReference>
<evidence type="ECO:0000313" key="7">
    <source>
        <dbReference type="Proteomes" id="UP000019116"/>
    </source>
</evidence>
<dbReference type="OrthoDB" id="185373at2759"/>
<dbReference type="InterPro" id="IPR032867">
    <property type="entry name" value="DYW_dom"/>
</dbReference>
<dbReference type="Gramene" id="TraesKAR2D01G0058850.1">
    <property type="protein sequence ID" value="cds.TraesKAR2D01G0058850.1"/>
    <property type="gene ID" value="TraesKAR2D01G0058850"/>
</dbReference>
<dbReference type="AlphaFoldDB" id="A0A1D5UWL7"/>
<dbReference type="OMA" id="KICNREI"/>
<evidence type="ECO:0000256" key="3">
    <source>
        <dbReference type="PROSITE-ProRule" id="PRU00708"/>
    </source>
</evidence>
<keyword evidence="1" id="KW-0677">Repeat</keyword>
<dbReference type="Pfam" id="PF13041">
    <property type="entry name" value="PPR_2"/>
    <property type="match status" value="2"/>
</dbReference>
<dbReference type="GO" id="GO:0008270">
    <property type="term" value="F:zinc ion binding"/>
    <property type="evidence" value="ECO:0007669"/>
    <property type="project" value="InterPro"/>
</dbReference>
<dbReference type="Gramene" id="TraesMAC2D03G01119130.1">
    <property type="protein sequence ID" value="TraesMAC2D03G01119130.1.CDS1"/>
    <property type="gene ID" value="TraesMAC2D03G01119130"/>
</dbReference>
<protein>
    <recommendedName>
        <fullName evidence="5">DYW domain-containing protein</fullName>
    </recommendedName>
</protein>
<name>A0A1D5UWL7_WHEAT</name>
<dbReference type="FunFam" id="1.25.40.10:FF:000329">
    <property type="entry name" value="Pentatricopeptide repeat-containing protein"/>
    <property type="match status" value="1"/>
</dbReference>
<feature type="repeat" description="PPR" evidence="3">
    <location>
        <begin position="78"/>
        <end position="108"/>
    </location>
</feature>
<feature type="repeat" description="PPR" evidence="3">
    <location>
        <begin position="241"/>
        <end position="275"/>
    </location>
</feature>
<reference evidence="6" key="2">
    <citation type="submission" date="2018-10" db="UniProtKB">
        <authorList>
            <consortium name="EnsemblPlants"/>
        </authorList>
    </citation>
    <scope>IDENTIFICATION</scope>
</reference>
<dbReference type="Gramene" id="TraesLDM2D03G01122120.1">
    <property type="protein sequence ID" value="TraesLDM2D03G01122120.1.CDS1"/>
    <property type="gene ID" value="TraesLDM2D03G01122120"/>
</dbReference>
<dbReference type="Pfam" id="PF20431">
    <property type="entry name" value="E_motif"/>
    <property type="match status" value="1"/>
</dbReference>
<dbReference type="FunFam" id="1.25.40.10:FF:000348">
    <property type="entry name" value="Pentatricopeptide repeat-containing protein chloroplastic"/>
    <property type="match status" value="1"/>
</dbReference>
<dbReference type="Gramene" id="TraesNOR2D03G01136920.1">
    <property type="protein sequence ID" value="TraesNOR2D03G01136920.1.CDS1"/>
    <property type="gene ID" value="TraesNOR2D03G01136920"/>
</dbReference>
<dbReference type="STRING" id="4565.A0A1D5UWL7"/>
<dbReference type="Gramene" id="TraesSYM2D03G01135240.1">
    <property type="protein sequence ID" value="TraesSYM2D03G01135240.1.CDS1"/>
    <property type="gene ID" value="TraesSYM2D03G01135240"/>
</dbReference>
<dbReference type="Gramene" id="TraesWEE_scaffold_029532_01G000200.1">
    <property type="protein sequence ID" value="TraesWEE_scaffold_029532_01G000200.1"/>
    <property type="gene ID" value="TraesWEE_scaffold_029532_01G000200"/>
</dbReference>
<evidence type="ECO:0000313" key="6">
    <source>
        <dbReference type="EnsemblPlants" id="TraesCS2D02G126800.1.cds1"/>
    </source>
</evidence>
<dbReference type="Gramene" id="TraesCS2D03G0266600.1">
    <property type="protein sequence ID" value="TraesCS2D03G0266600.1.CDS1"/>
    <property type="gene ID" value="TraesCS2D03G0266600"/>
</dbReference>
<dbReference type="InterPro" id="IPR011990">
    <property type="entry name" value="TPR-like_helical_dom_sf"/>
</dbReference>
<evidence type="ECO:0000256" key="1">
    <source>
        <dbReference type="ARBA" id="ARBA00022737"/>
    </source>
</evidence>
<dbReference type="Pfam" id="PF14432">
    <property type="entry name" value="DYW_deaminase"/>
    <property type="match status" value="1"/>
</dbReference>